<dbReference type="InterPro" id="IPR029045">
    <property type="entry name" value="ClpP/crotonase-like_dom_sf"/>
</dbReference>
<dbReference type="GO" id="GO:0006635">
    <property type="term" value="P:fatty acid beta-oxidation"/>
    <property type="evidence" value="ECO:0007669"/>
    <property type="project" value="TreeGrafter"/>
</dbReference>
<sequence>MRCTVRHEFAETILPDNANRDGSTPTIVVDGPIATITLRRPIHHNRLEAADFAVLMAALDQVEANRNVRCLIITATGPTFSAGYDIGKLALGGDNDEMFGLCDRVENLVQPTICALNGNVYGGATDLALACDIRLGIEGMKMFMPPAKLGMHYYYSGLRRYVQQLGLGNAKRLILSGAMIEAPEMLQIGFLDELLAPDALHARVVVLAGMIADGAPTAVQGMKASMNAIAAGTAVAQEVQDRYLSSLRSDDLKEGLRALAEKRKPRFTEAADL</sequence>
<evidence type="ECO:0000313" key="1">
    <source>
        <dbReference type="EMBL" id="ACB27200.1"/>
    </source>
</evidence>
<dbReference type="Proteomes" id="UP000006589">
    <property type="component" value="Chromosome"/>
</dbReference>
<gene>
    <name evidence="1" type="ordered locus">Mrad2831_5249</name>
</gene>
<dbReference type="Pfam" id="PF00378">
    <property type="entry name" value="ECH_1"/>
    <property type="match status" value="1"/>
</dbReference>
<dbReference type="eggNOG" id="COG1024">
    <property type="taxonomic scope" value="Bacteria"/>
</dbReference>
<dbReference type="EMBL" id="CP001001">
    <property type="protein sequence ID" value="ACB27200.1"/>
    <property type="molecule type" value="Genomic_DNA"/>
</dbReference>
<dbReference type="Gene3D" id="3.90.226.10">
    <property type="entry name" value="2-enoyl-CoA Hydratase, Chain A, domain 1"/>
    <property type="match status" value="1"/>
</dbReference>
<dbReference type="KEGG" id="mrd:Mrad2831_5249"/>
<reference evidence="1 2" key="1">
    <citation type="submission" date="2008-03" db="EMBL/GenBank/DDBJ databases">
        <title>Complete sequence of chromosome of Methylobacterium radiotolerans JCM 2831.</title>
        <authorList>
            <consortium name="US DOE Joint Genome Institute"/>
            <person name="Copeland A."/>
            <person name="Lucas S."/>
            <person name="Lapidus A."/>
            <person name="Glavina del Rio T."/>
            <person name="Dalin E."/>
            <person name="Tice H."/>
            <person name="Bruce D."/>
            <person name="Goodwin L."/>
            <person name="Pitluck S."/>
            <person name="Kiss H."/>
            <person name="Brettin T."/>
            <person name="Detter J.C."/>
            <person name="Han C."/>
            <person name="Kuske C.R."/>
            <person name="Schmutz J."/>
            <person name="Larimer F."/>
            <person name="Land M."/>
            <person name="Hauser L."/>
            <person name="Kyrpides N."/>
            <person name="Mikhailova N."/>
            <person name="Marx C.J."/>
            <person name="Richardson P."/>
        </authorList>
    </citation>
    <scope>NUCLEOTIDE SEQUENCE [LARGE SCALE GENOMIC DNA]</scope>
    <source>
        <strain evidence="2">ATCC 27329 / DSM 1819 / JCM 2831 / NBRC 15690 / NCIMB 10815 / 0-1</strain>
    </source>
</reference>
<dbReference type="SMR" id="B1LX79"/>
<dbReference type="HOGENOM" id="CLU_009834_7_3_5"/>
<evidence type="ECO:0000313" key="2">
    <source>
        <dbReference type="Proteomes" id="UP000006589"/>
    </source>
</evidence>
<dbReference type="GO" id="GO:0016853">
    <property type="term" value="F:isomerase activity"/>
    <property type="evidence" value="ECO:0007669"/>
    <property type="project" value="UniProtKB-KW"/>
</dbReference>
<dbReference type="PANTHER" id="PTHR11941">
    <property type="entry name" value="ENOYL-COA HYDRATASE-RELATED"/>
    <property type="match status" value="1"/>
</dbReference>
<dbReference type="STRING" id="426355.Mrad2831_5249"/>
<dbReference type="PANTHER" id="PTHR11941:SF54">
    <property type="entry name" value="ENOYL-COA HYDRATASE, MITOCHONDRIAL"/>
    <property type="match status" value="1"/>
</dbReference>
<protein>
    <submittedName>
        <fullName evidence="1">Enoyl-CoA hydratase/isomerase</fullName>
    </submittedName>
</protein>
<dbReference type="CDD" id="cd06558">
    <property type="entry name" value="crotonase-like"/>
    <property type="match status" value="1"/>
</dbReference>
<proteinExistence type="predicted"/>
<name>B1LX79_METRJ</name>
<dbReference type="SUPFAM" id="SSF52096">
    <property type="entry name" value="ClpP/crotonase"/>
    <property type="match status" value="1"/>
</dbReference>
<organism evidence="1 2">
    <name type="scientific">Methylobacterium radiotolerans (strain ATCC 27329 / DSM 1819 / JCM 2831 / NBRC 15690 / NCIMB 10815 / 0-1)</name>
    <dbReference type="NCBI Taxonomy" id="426355"/>
    <lineage>
        <taxon>Bacteria</taxon>
        <taxon>Pseudomonadati</taxon>
        <taxon>Pseudomonadota</taxon>
        <taxon>Alphaproteobacteria</taxon>
        <taxon>Hyphomicrobiales</taxon>
        <taxon>Methylobacteriaceae</taxon>
        <taxon>Methylobacterium</taxon>
    </lineage>
</organism>
<dbReference type="AlphaFoldDB" id="B1LX79"/>
<keyword evidence="1" id="KW-0413">Isomerase</keyword>
<accession>B1LX79</accession>
<dbReference type="PATRIC" id="fig|426355.14.peg.5309"/>
<dbReference type="InterPro" id="IPR001753">
    <property type="entry name" value="Enoyl-CoA_hydra/iso"/>
</dbReference>